<reference evidence="1 2" key="1">
    <citation type="submission" date="2013-07" db="EMBL/GenBank/DDBJ databases">
        <title>The Genome Sequence of Kwoniella mangroviensis CBS10435.</title>
        <authorList>
            <consortium name="The Broad Institute Genome Sequencing Platform"/>
            <person name="Cuomo C."/>
            <person name="Litvintseva A."/>
            <person name="Chen Y."/>
            <person name="Heitman J."/>
            <person name="Sun S."/>
            <person name="Springer D."/>
            <person name="Dromer F."/>
            <person name="Young S.K."/>
            <person name="Zeng Q."/>
            <person name="Gargeya S."/>
            <person name="Fitzgerald M."/>
            <person name="Abouelleil A."/>
            <person name="Alvarado L."/>
            <person name="Berlin A.M."/>
            <person name="Chapman S.B."/>
            <person name="Dewar J."/>
            <person name="Goldberg J."/>
            <person name="Griggs A."/>
            <person name="Gujja S."/>
            <person name="Hansen M."/>
            <person name="Howarth C."/>
            <person name="Imamovic A."/>
            <person name="Larimer J."/>
            <person name="McCowan C."/>
            <person name="Murphy C."/>
            <person name="Pearson M."/>
            <person name="Priest M."/>
            <person name="Roberts A."/>
            <person name="Saif S."/>
            <person name="Shea T."/>
            <person name="Sykes S."/>
            <person name="Wortman J."/>
            <person name="Nusbaum C."/>
            <person name="Birren B."/>
        </authorList>
    </citation>
    <scope>NUCLEOTIDE SEQUENCE [LARGE SCALE GENOMIC DNA]</scope>
    <source>
        <strain evidence="1 2">CBS 10435</strain>
    </source>
</reference>
<name>A0A1B9IFS1_9TREE</name>
<sequence length="312" mass="36340">MKLWPYLENLRTARAHVNAGTDHRSRAVTIPLNPDDWLIDLKPGTNYDDKPDARMYLRLLGRASMPHLRHEKDQIEAGRSYLAEEMKEERGVFVLPSDLSSSPHNALNNPYYLSPSPNKLQWTQLDSRGWWYFASLTPVMMRARCFMDKQGGRPGEKFVMTRMTNVTNFKEKNPGLKFEYVKTNIRAPLLPGVTPPPPGTDRFTLLISQLYRTNIHPALRYHFLCVADIEEIEEHMDAMLDMYNFYDVPSIWPDGGRPGVIMRGWYPQALEPNEGWEAVDKNRIVFLDGWTEKEREARAKEIERIRKYNLND</sequence>
<evidence type="ECO:0000313" key="2">
    <source>
        <dbReference type="Proteomes" id="UP000092583"/>
    </source>
</evidence>
<reference evidence="2" key="2">
    <citation type="submission" date="2013-12" db="EMBL/GenBank/DDBJ databases">
        <title>Evolution of pathogenesis and genome organization in the Tremellales.</title>
        <authorList>
            <person name="Cuomo C."/>
            <person name="Litvintseva A."/>
            <person name="Heitman J."/>
            <person name="Chen Y."/>
            <person name="Sun S."/>
            <person name="Springer D."/>
            <person name="Dromer F."/>
            <person name="Young S."/>
            <person name="Zeng Q."/>
            <person name="Chapman S."/>
            <person name="Gujja S."/>
            <person name="Saif S."/>
            <person name="Birren B."/>
        </authorList>
    </citation>
    <scope>NUCLEOTIDE SEQUENCE [LARGE SCALE GENOMIC DNA]</scope>
    <source>
        <strain evidence="2">CBS 10435</strain>
    </source>
</reference>
<keyword evidence="2" id="KW-1185">Reference proteome</keyword>
<accession>A0A1B9IFS1</accession>
<organism evidence="1 2">
    <name type="scientific">Kwoniella mangroviensis CBS 10435</name>
    <dbReference type="NCBI Taxonomy" id="1331196"/>
    <lineage>
        <taxon>Eukaryota</taxon>
        <taxon>Fungi</taxon>
        <taxon>Dikarya</taxon>
        <taxon>Basidiomycota</taxon>
        <taxon>Agaricomycotina</taxon>
        <taxon>Tremellomycetes</taxon>
        <taxon>Tremellales</taxon>
        <taxon>Cryptococcaceae</taxon>
        <taxon>Kwoniella</taxon>
    </lineage>
</organism>
<dbReference type="EMBL" id="KI669470">
    <property type="protein sequence ID" value="OCF54403.1"/>
    <property type="molecule type" value="Genomic_DNA"/>
</dbReference>
<gene>
    <name evidence="1" type="ORF">L486_07951</name>
</gene>
<dbReference type="Proteomes" id="UP000092583">
    <property type="component" value="Unassembled WGS sequence"/>
</dbReference>
<protein>
    <submittedName>
        <fullName evidence="1">Uncharacterized protein</fullName>
    </submittedName>
</protein>
<proteinExistence type="predicted"/>
<evidence type="ECO:0000313" key="1">
    <source>
        <dbReference type="EMBL" id="OCF54403.1"/>
    </source>
</evidence>
<dbReference type="AlphaFoldDB" id="A0A1B9IFS1"/>
<dbReference type="OrthoDB" id="2559243at2759"/>